<name>A0A930V1V4_9ACTN</name>
<evidence type="ECO:0000313" key="8">
    <source>
        <dbReference type="Proteomes" id="UP000656804"/>
    </source>
</evidence>
<evidence type="ECO:0000256" key="4">
    <source>
        <dbReference type="ARBA" id="ARBA00023136"/>
    </source>
</evidence>
<dbReference type="AlphaFoldDB" id="A0A930V1V4"/>
<evidence type="ECO:0000256" key="5">
    <source>
        <dbReference type="SAM" id="Phobius"/>
    </source>
</evidence>
<protein>
    <submittedName>
        <fullName evidence="7">DUF202 domain-containing protein</fullName>
    </submittedName>
</protein>
<comment type="caution">
    <text evidence="7">The sequence shown here is derived from an EMBL/GenBank/DDBJ whole genome shotgun (WGS) entry which is preliminary data.</text>
</comment>
<feature type="transmembrane region" description="Helical" evidence="5">
    <location>
        <begin position="47"/>
        <end position="68"/>
    </location>
</feature>
<organism evidence="7 8">
    <name type="scientific">Nocardioides acrostichi</name>
    <dbReference type="NCBI Taxonomy" id="2784339"/>
    <lineage>
        <taxon>Bacteria</taxon>
        <taxon>Bacillati</taxon>
        <taxon>Actinomycetota</taxon>
        <taxon>Actinomycetes</taxon>
        <taxon>Propionibacteriales</taxon>
        <taxon>Nocardioidaceae</taxon>
        <taxon>Nocardioides</taxon>
    </lineage>
</organism>
<gene>
    <name evidence="7" type="ORF">ISG29_08225</name>
</gene>
<feature type="transmembrane region" description="Helical" evidence="5">
    <location>
        <begin position="89"/>
        <end position="110"/>
    </location>
</feature>
<evidence type="ECO:0000259" key="6">
    <source>
        <dbReference type="Pfam" id="PF02656"/>
    </source>
</evidence>
<evidence type="ECO:0000256" key="2">
    <source>
        <dbReference type="ARBA" id="ARBA00022692"/>
    </source>
</evidence>
<evidence type="ECO:0000256" key="3">
    <source>
        <dbReference type="ARBA" id="ARBA00022989"/>
    </source>
</evidence>
<evidence type="ECO:0000256" key="1">
    <source>
        <dbReference type="ARBA" id="ARBA00004127"/>
    </source>
</evidence>
<accession>A0A930V1V4</accession>
<dbReference type="GO" id="GO:0012505">
    <property type="term" value="C:endomembrane system"/>
    <property type="evidence" value="ECO:0007669"/>
    <property type="project" value="UniProtKB-SubCell"/>
</dbReference>
<dbReference type="Proteomes" id="UP000656804">
    <property type="component" value="Unassembled WGS sequence"/>
</dbReference>
<keyword evidence="3 5" id="KW-1133">Transmembrane helix</keyword>
<proteinExistence type="predicted"/>
<dbReference type="Pfam" id="PF02656">
    <property type="entry name" value="DUF202"/>
    <property type="match status" value="1"/>
</dbReference>
<evidence type="ECO:0000313" key="7">
    <source>
        <dbReference type="EMBL" id="MBF4161674.1"/>
    </source>
</evidence>
<comment type="subcellular location">
    <subcellularLocation>
        <location evidence="1">Endomembrane system</location>
        <topology evidence="1">Multi-pass membrane protein</topology>
    </subcellularLocation>
</comment>
<dbReference type="EMBL" id="JADIVZ010000003">
    <property type="protein sequence ID" value="MBF4161674.1"/>
    <property type="molecule type" value="Genomic_DNA"/>
</dbReference>
<keyword evidence="4 5" id="KW-0472">Membrane</keyword>
<dbReference type="RefSeq" id="WP_194502943.1">
    <property type="nucleotide sequence ID" value="NZ_JADIVZ010000003.1"/>
</dbReference>
<keyword evidence="2 5" id="KW-0812">Transmembrane</keyword>
<feature type="domain" description="DUF202" evidence="6">
    <location>
        <begin position="13"/>
        <end position="77"/>
    </location>
</feature>
<reference evidence="7" key="1">
    <citation type="submission" date="2020-11" db="EMBL/GenBank/DDBJ databases">
        <title>Nocardioides sp. CBS4Y-1, whole genome shotgun sequence.</title>
        <authorList>
            <person name="Tuo L."/>
        </authorList>
    </citation>
    <scope>NUCLEOTIDE SEQUENCE</scope>
    <source>
        <strain evidence="7">CBS4Y-1</strain>
    </source>
</reference>
<keyword evidence="8" id="KW-1185">Reference proteome</keyword>
<sequence length="112" mass="11734">MTRSDAPRERLYDPGAQPERTALAWQRTALSIVGGSLAAARIAYESIGLVALLDLLVALPLAGFALWVSRSDYMARAGRSRGTSISPGLAGAALVLAIVLLGLVELAALFNQ</sequence>
<dbReference type="InterPro" id="IPR003807">
    <property type="entry name" value="DUF202"/>
</dbReference>